<evidence type="ECO:0000313" key="2">
    <source>
        <dbReference type="EMBL" id="MCH4293694.1"/>
    </source>
</evidence>
<keyword evidence="3" id="KW-1185">Reference proteome</keyword>
<organism evidence="2 3">
    <name type="scientific">Shewanella zhuhaiensis</name>
    <dbReference type="NCBI Taxonomy" id="2919576"/>
    <lineage>
        <taxon>Bacteria</taxon>
        <taxon>Pseudomonadati</taxon>
        <taxon>Pseudomonadota</taxon>
        <taxon>Gammaproteobacteria</taxon>
        <taxon>Alteromonadales</taxon>
        <taxon>Shewanellaceae</taxon>
        <taxon>Shewanella</taxon>
    </lineage>
</organism>
<proteinExistence type="predicted"/>
<feature type="region of interest" description="Disordered" evidence="1">
    <location>
        <begin position="16"/>
        <end position="64"/>
    </location>
</feature>
<dbReference type="EMBL" id="JAKUDL010000001">
    <property type="protein sequence ID" value="MCH4293694.1"/>
    <property type="molecule type" value="Genomic_DNA"/>
</dbReference>
<reference evidence="2 3" key="1">
    <citation type="submission" date="2022-02" db="EMBL/GenBank/DDBJ databases">
        <title>The genome sequence of Shewanella sp. 3B26.</title>
        <authorList>
            <person name="Du J."/>
        </authorList>
    </citation>
    <scope>NUCLEOTIDE SEQUENCE [LARGE SCALE GENOMIC DNA]</scope>
    <source>
        <strain evidence="2 3">3B26</strain>
    </source>
</reference>
<comment type="caution">
    <text evidence="2">The sequence shown here is derived from an EMBL/GenBank/DDBJ whole genome shotgun (WGS) entry which is preliminary data.</text>
</comment>
<feature type="compositionally biased region" description="Basic and acidic residues" evidence="1">
    <location>
        <begin position="23"/>
        <end position="36"/>
    </location>
</feature>
<accession>A0AAJ1BF95</accession>
<sequence length="134" mass="14483">MAKADKRLEKMCRKAARKSLGLKKRDIKDKAQKAKVSELAGRLHSALPKQPSPQNKAEKKATRRTLKQLAAQQLESLPNSANDDSLPAVRTLRPAIGSMAFALTPLKRKPCGGCAAKRGGLCQCALKLAKRKAG</sequence>
<name>A0AAJ1BF95_9GAMM</name>
<dbReference type="AlphaFoldDB" id="A0AAJ1BF95"/>
<protein>
    <submittedName>
        <fullName evidence="2">Uncharacterized protein</fullName>
    </submittedName>
</protein>
<evidence type="ECO:0000313" key="3">
    <source>
        <dbReference type="Proteomes" id="UP001297581"/>
    </source>
</evidence>
<dbReference type="Proteomes" id="UP001297581">
    <property type="component" value="Unassembled WGS sequence"/>
</dbReference>
<evidence type="ECO:0000256" key="1">
    <source>
        <dbReference type="SAM" id="MobiDB-lite"/>
    </source>
</evidence>
<dbReference type="RefSeq" id="WP_240590162.1">
    <property type="nucleotide sequence ID" value="NZ_JAKUDL010000001.1"/>
</dbReference>
<gene>
    <name evidence="2" type="ORF">MJ923_05180</name>
</gene>